<dbReference type="GO" id="GO:0000287">
    <property type="term" value="F:magnesium ion binding"/>
    <property type="evidence" value="ECO:0007669"/>
    <property type="project" value="TreeGrafter"/>
</dbReference>
<evidence type="ECO:0000256" key="13">
    <source>
        <dbReference type="SAM" id="Phobius"/>
    </source>
</evidence>
<name>A0A839UCH3_9HYPH</name>
<dbReference type="FunFam" id="1.20.58.340:FF:000004">
    <property type="entry name" value="Magnesium transport protein CorA"/>
    <property type="match status" value="1"/>
</dbReference>
<comment type="similarity">
    <text evidence="2">Belongs to the CorA metal ion transporter (MIT) (TC 1.A.35) family.</text>
</comment>
<feature type="transmembrane region" description="Helical" evidence="13">
    <location>
        <begin position="368"/>
        <end position="388"/>
    </location>
</feature>
<dbReference type="Pfam" id="PF01544">
    <property type="entry name" value="CorA"/>
    <property type="match status" value="1"/>
</dbReference>
<evidence type="ECO:0000256" key="11">
    <source>
        <dbReference type="ARBA" id="ARBA00045497"/>
    </source>
</evidence>
<sequence length="425" mass="47975">MFRSFQLVFSKCEPIRIIRNRSLATVCCLYATYDIFLNSSAKKIDRNFQRMSRELDQRITGKVELQRITCEKPQMGGAMTSSRSSFEEASRPFGATDSPEDENVSVVASCVYANGQRIADISIDEAGTWTQKEGHVVWIGLLEPNGELLHRVQKQFGLHSLAIEDAEHAHQRPKLEQYGDAIFIVARTAQLINGRVEFGETHVFLGKGYIVSVRHGASTSYAAVRQHWETSPYALAKGEDFILYAILDFIVDNYMPVLEAIHDEVESIEDRVLAKPMTSSDIERLYMLRRDLLRLRNAIGPLVDVCGRLSNTDLPQIQTAMQPHFRDVTDHVRTVQEKIDGLREVLAFAFEASLLVGQSQETVISKRLASWAATLAVPTAIAGIYGMNFKHMPELDSPHGYYWVLGAIGLVCLTLYWRFRKSGWL</sequence>
<comment type="subcellular location">
    <subcellularLocation>
        <location evidence="1">Cell membrane</location>
        <topology evidence="1">Multi-pass membrane protein</topology>
    </subcellularLocation>
</comment>
<keyword evidence="15" id="KW-1185">Reference proteome</keyword>
<evidence type="ECO:0000313" key="14">
    <source>
        <dbReference type="EMBL" id="MBB3147635.1"/>
    </source>
</evidence>
<dbReference type="SUPFAM" id="SSF144083">
    <property type="entry name" value="Magnesium transport protein CorA, transmembrane region"/>
    <property type="match status" value="1"/>
</dbReference>
<evidence type="ECO:0000256" key="8">
    <source>
        <dbReference type="ARBA" id="ARBA00023065"/>
    </source>
</evidence>
<dbReference type="Gene3D" id="3.30.460.20">
    <property type="entry name" value="CorA soluble domain-like"/>
    <property type="match status" value="1"/>
</dbReference>
<gene>
    <name evidence="14" type="ORF">FHS21_004059</name>
</gene>
<dbReference type="PANTHER" id="PTHR46494:SF1">
    <property type="entry name" value="CORA FAMILY METAL ION TRANSPORTER (EUROFUNG)"/>
    <property type="match status" value="1"/>
</dbReference>
<keyword evidence="7 13" id="KW-1133">Transmembrane helix</keyword>
<evidence type="ECO:0000256" key="5">
    <source>
        <dbReference type="ARBA" id="ARBA00022692"/>
    </source>
</evidence>
<dbReference type="GO" id="GO:0015087">
    <property type="term" value="F:cobalt ion transmembrane transporter activity"/>
    <property type="evidence" value="ECO:0007669"/>
    <property type="project" value="TreeGrafter"/>
</dbReference>
<keyword evidence="9 13" id="KW-0472">Membrane</keyword>
<evidence type="ECO:0000256" key="10">
    <source>
        <dbReference type="ARBA" id="ARBA00034269"/>
    </source>
</evidence>
<keyword evidence="3" id="KW-0813">Transport</keyword>
<organism evidence="14 15">
    <name type="scientific">Phyllobacterium trifolii</name>
    <dbReference type="NCBI Taxonomy" id="300193"/>
    <lineage>
        <taxon>Bacteria</taxon>
        <taxon>Pseudomonadati</taxon>
        <taxon>Pseudomonadota</taxon>
        <taxon>Alphaproteobacteria</taxon>
        <taxon>Hyphomicrobiales</taxon>
        <taxon>Phyllobacteriaceae</taxon>
        <taxon>Phyllobacterium</taxon>
    </lineage>
</organism>
<dbReference type="CDD" id="cd12830">
    <property type="entry name" value="MtCorA-like"/>
    <property type="match status" value="1"/>
</dbReference>
<reference evidence="14 15" key="1">
    <citation type="submission" date="2020-08" db="EMBL/GenBank/DDBJ databases">
        <title>Genomic Encyclopedia of Type Strains, Phase III (KMG-III): the genomes of soil and plant-associated and newly described type strains.</title>
        <authorList>
            <person name="Whitman W."/>
        </authorList>
    </citation>
    <scope>NUCLEOTIDE SEQUENCE [LARGE SCALE GENOMIC DNA]</scope>
    <source>
        <strain evidence="14 15">CECT 7015</strain>
    </source>
</reference>
<dbReference type="GO" id="GO:0015095">
    <property type="term" value="F:magnesium ion transmembrane transporter activity"/>
    <property type="evidence" value="ECO:0007669"/>
    <property type="project" value="TreeGrafter"/>
</dbReference>
<evidence type="ECO:0000256" key="12">
    <source>
        <dbReference type="SAM" id="MobiDB-lite"/>
    </source>
</evidence>
<evidence type="ECO:0000256" key="3">
    <source>
        <dbReference type="ARBA" id="ARBA00022448"/>
    </source>
</evidence>
<comment type="caution">
    <text evidence="14">The sequence shown here is derived from an EMBL/GenBank/DDBJ whole genome shotgun (WGS) entry which is preliminary data.</text>
</comment>
<comment type="function">
    <text evidence="11">Mediates influx of magnesium ions. Alternates between open and closed states. Activated by low cytoplasmic Mg(2+) levels. Inactive when cytoplasmic Mg(2+) levels are high.</text>
</comment>
<keyword evidence="5 13" id="KW-0812">Transmembrane</keyword>
<evidence type="ECO:0000256" key="7">
    <source>
        <dbReference type="ARBA" id="ARBA00022989"/>
    </source>
</evidence>
<dbReference type="GO" id="GO:0050897">
    <property type="term" value="F:cobalt ion binding"/>
    <property type="evidence" value="ECO:0007669"/>
    <property type="project" value="TreeGrafter"/>
</dbReference>
<dbReference type="GO" id="GO:0005886">
    <property type="term" value="C:plasma membrane"/>
    <property type="evidence" value="ECO:0007669"/>
    <property type="project" value="UniProtKB-SubCell"/>
</dbReference>
<evidence type="ECO:0000256" key="4">
    <source>
        <dbReference type="ARBA" id="ARBA00022475"/>
    </source>
</evidence>
<dbReference type="EMBL" id="JACHXN010000013">
    <property type="protein sequence ID" value="MBB3147635.1"/>
    <property type="molecule type" value="Genomic_DNA"/>
</dbReference>
<dbReference type="Gene3D" id="1.20.58.340">
    <property type="entry name" value="Magnesium transport protein CorA, transmembrane region"/>
    <property type="match status" value="2"/>
</dbReference>
<dbReference type="PANTHER" id="PTHR46494">
    <property type="entry name" value="CORA FAMILY METAL ION TRANSPORTER (EUROFUNG)"/>
    <property type="match status" value="1"/>
</dbReference>
<evidence type="ECO:0000256" key="6">
    <source>
        <dbReference type="ARBA" id="ARBA00022842"/>
    </source>
</evidence>
<accession>A0A839UCH3</accession>
<comment type="catalytic activity">
    <reaction evidence="10">
        <text>Mg(2+)(in) = Mg(2+)(out)</text>
        <dbReference type="Rhea" id="RHEA:29827"/>
        <dbReference type="ChEBI" id="CHEBI:18420"/>
    </reaction>
</comment>
<keyword evidence="6" id="KW-0460">Magnesium</keyword>
<keyword evidence="4" id="KW-1003">Cell membrane</keyword>
<keyword evidence="8" id="KW-0406">Ion transport</keyword>
<dbReference type="InterPro" id="IPR045863">
    <property type="entry name" value="CorA_TM1_TM2"/>
</dbReference>
<feature type="transmembrane region" description="Helical" evidence="13">
    <location>
        <begin position="400"/>
        <end position="419"/>
    </location>
</feature>
<proteinExistence type="inferred from homology"/>
<evidence type="ECO:0000313" key="15">
    <source>
        <dbReference type="Proteomes" id="UP000554520"/>
    </source>
</evidence>
<evidence type="ECO:0000256" key="9">
    <source>
        <dbReference type="ARBA" id="ARBA00023136"/>
    </source>
</evidence>
<dbReference type="AlphaFoldDB" id="A0A839UCH3"/>
<dbReference type="InterPro" id="IPR045861">
    <property type="entry name" value="CorA_cytoplasmic_dom"/>
</dbReference>
<evidence type="ECO:0000256" key="2">
    <source>
        <dbReference type="ARBA" id="ARBA00009765"/>
    </source>
</evidence>
<protein>
    <submittedName>
        <fullName evidence="14">Magnesium transporter</fullName>
    </submittedName>
</protein>
<feature type="region of interest" description="Disordered" evidence="12">
    <location>
        <begin position="74"/>
        <end position="100"/>
    </location>
</feature>
<evidence type="ECO:0000256" key="1">
    <source>
        <dbReference type="ARBA" id="ARBA00004651"/>
    </source>
</evidence>
<dbReference type="SUPFAM" id="SSF143865">
    <property type="entry name" value="CorA soluble domain-like"/>
    <property type="match status" value="1"/>
</dbReference>
<dbReference type="Proteomes" id="UP000554520">
    <property type="component" value="Unassembled WGS sequence"/>
</dbReference>
<dbReference type="InterPro" id="IPR002523">
    <property type="entry name" value="MgTranspt_CorA/ZnTranspt_ZntB"/>
</dbReference>